<dbReference type="Gene3D" id="3.30.230.30">
    <property type="entry name" value="Impact, N-terminal domain"/>
    <property type="match status" value="1"/>
</dbReference>
<reference evidence="3 4" key="1">
    <citation type="submission" date="2021-05" db="EMBL/GenBank/DDBJ databases">
        <authorList>
            <person name="Zhang Z.D."/>
            <person name="Osman G."/>
        </authorList>
    </citation>
    <scope>NUCLEOTIDE SEQUENCE [LARGE SCALE GENOMIC DNA]</scope>
    <source>
        <strain evidence="3 4">KCTC 32217</strain>
    </source>
</reference>
<dbReference type="InterPro" id="IPR020569">
    <property type="entry name" value="UPF0029_Impact_CS"/>
</dbReference>
<evidence type="ECO:0000259" key="2">
    <source>
        <dbReference type="Pfam" id="PF01205"/>
    </source>
</evidence>
<dbReference type="Proteomes" id="UP001319104">
    <property type="component" value="Unassembled WGS sequence"/>
</dbReference>
<dbReference type="SUPFAM" id="SSF54211">
    <property type="entry name" value="Ribosomal protein S5 domain 2-like"/>
    <property type="match status" value="1"/>
</dbReference>
<dbReference type="EMBL" id="JAHCMY010000001">
    <property type="protein sequence ID" value="MBS9522944.1"/>
    <property type="molecule type" value="Genomic_DNA"/>
</dbReference>
<dbReference type="InterPro" id="IPR035647">
    <property type="entry name" value="EFG_III/V"/>
</dbReference>
<dbReference type="PANTHER" id="PTHR16301">
    <property type="entry name" value="IMPACT-RELATED"/>
    <property type="match status" value="1"/>
</dbReference>
<accession>A0AAP2CG77</accession>
<dbReference type="InterPro" id="IPR001498">
    <property type="entry name" value="Impact_N"/>
</dbReference>
<organism evidence="3 4">
    <name type="scientific">Litoribacter ruber</name>
    <dbReference type="NCBI Taxonomy" id="702568"/>
    <lineage>
        <taxon>Bacteria</taxon>
        <taxon>Pseudomonadati</taxon>
        <taxon>Bacteroidota</taxon>
        <taxon>Cytophagia</taxon>
        <taxon>Cytophagales</taxon>
        <taxon>Cyclobacteriaceae</taxon>
        <taxon>Litoribacter</taxon>
    </lineage>
</organism>
<evidence type="ECO:0000313" key="4">
    <source>
        <dbReference type="Proteomes" id="UP001319104"/>
    </source>
</evidence>
<sequence length="197" mass="22338">MDDTYLTLAGESESLYKEKGSKFLAFAYPVSDEDEIKERLEALRKKYYDARHHCYAYMLGKDQDQYRANDDGEPNHSAGDPILGQIRSHNLTNVLIVVVRYFGGTKLGVGGLITAYKSAAAEAIESNQIITEIVTLPIKFTFDYLDMNDVMRLIKDYDLTIKSQDFDNTCKMAIRVREANYEIVKEKLGDIGSVKIL</sequence>
<dbReference type="Pfam" id="PF01205">
    <property type="entry name" value="Impact_N"/>
    <property type="match status" value="1"/>
</dbReference>
<protein>
    <submittedName>
        <fullName evidence="3">YigZ family protein</fullName>
    </submittedName>
</protein>
<gene>
    <name evidence="3" type="ORF">KI659_02840</name>
</gene>
<dbReference type="PANTHER" id="PTHR16301:SF20">
    <property type="entry name" value="IMPACT FAMILY MEMBER YIGZ"/>
    <property type="match status" value="1"/>
</dbReference>
<dbReference type="PROSITE" id="PS00910">
    <property type="entry name" value="UPF0029"/>
    <property type="match status" value="1"/>
</dbReference>
<dbReference type="InterPro" id="IPR036956">
    <property type="entry name" value="Impact_N_sf"/>
</dbReference>
<dbReference type="AlphaFoldDB" id="A0AAP2CG77"/>
<name>A0AAP2CG77_9BACT</name>
<dbReference type="SUPFAM" id="SSF54980">
    <property type="entry name" value="EF-G C-terminal domain-like"/>
    <property type="match status" value="1"/>
</dbReference>
<dbReference type="GO" id="GO:0005737">
    <property type="term" value="C:cytoplasm"/>
    <property type="evidence" value="ECO:0007669"/>
    <property type="project" value="TreeGrafter"/>
</dbReference>
<proteinExistence type="inferred from homology"/>
<keyword evidence="4" id="KW-1185">Reference proteome</keyword>
<dbReference type="InterPro" id="IPR023582">
    <property type="entry name" value="Impact"/>
</dbReference>
<evidence type="ECO:0000256" key="1">
    <source>
        <dbReference type="ARBA" id="ARBA00007665"/>
    </source>
</evidence>
<comment type="similarity">
    <text evidence="1">Belongs to the IMPACT family.</text>
</comment>
<dbReference type="RefSeq" id="WP_213943815.1">
    <property type="nucleotide sequence ID" value="NZ_JAHBGI010000003.1"/>
</dbReference>
<evidence type="ECO:0000313" key="3">
    <source>
        <dbReference type="EMBL" id="MBS9522944.1"/>
    </source>
</evidence>
<dbReference type="Gene3D" id="3.30.70.240">
    <property type="match status" value="1"/>
</dbReference>
<comment type="caution">
    <text evidence="3">The sequence shown here is derived from an EMBL/GenBank/DDBJ whole genome shotgun (WGS) entry which is preliminary data.</text>
</comment>
<dbReference type="GO" id="GO:0006446">
    <property type="term" value="P:regulation of translational initiation"/>
    <property type="evidence" value="ECO:0007669"/>
    <property type="project" value="TreeGrafter"/>
</dbReference>
<dbReference type="InterPro" id="IPR020568">
    <property type="entry name" value="Ribosomal_Su5_D2-typ_SF"/>
</dbReference>
<feature type="domain" description="Impact N-terminal" evidence="2">
    <location>
        <begin position="19"/>
        <end position="124"/>
    </location>
</feature>